<organism evidence="6 7">
    <name type="scientific">Thermanaerovibrio acidaminovorans (strain ATCC 49978 / DSM 6589 / Su883)</name>
    <name type="common">Selenomonas acidaminovorans</name>
    <dbReference type="NCBI Taxonomy" id="525903"/>
    <lineage>
        <taxon>Bacteria</taxon>
        <taxon>Thermotogati</taxon>
        <taxon>Synergistota</taxon>
        <taxon>Synergistia</taxon>
        <taxon>Synergistales</taxon>
        <taxon>Synergistaceae</taxon>
        <taxon>Thermanaerovibrio</taxon>
    </lineage>
</organism>
<dbReference type="Pfam" id="PF00015">
    <property type="entry name" value="MCPsignal"/>
    <property type="match status" value="1"/>
</dbReference>
<feature type="domain" description="Methyl-accepting transducer" evidence="5">
    <location>
        <begin position="25"/>
        <end position="268"/>
    </location>
</feature>
<dbReference type="InterPro" id="IPR001638">
    <property type="entry name" value="Solute-binding_3/MltF_N"/>
</dbReference>
<evidence type="ECO:0000313" key="6">
    <source>
        <dbReference type="EMBL" id="ACZ18373.1"/>
    </source>
</evidence>
<evidence type="ECO:0000256" key="3">
    <source>
        <dbReference type="SAM" id="Coils"/>
    </source>
</evidence>
<dbReference type="PANTHER" id="PTHR32089:SF112">
    <property type="entry name" value="LYSOZYME-LIKE PROTEIN-RELATED"/>
    <property type="match status" value="1"/>
</dbReference>
<dbReference type="PATRIC" id="fig|525903.6.peg.136"/>
<dbReference type="GO" id="GO:0007165">
    <property type="term" value="P:signal transduction"/>
    <property type="evidence" value="ECO:0007669"/>
    <property type="project" value="UniProtKB-KW"/>
</dbReference>
<dbReference type="EnsemblBacteria" id="ACZ18373">
    <property type="protein sequence ID" value="ACZ18373"/>
    <property type="gene ID" value="Taci_0133"/>
</dbReference>
<protein>
    <submittedName>
        <fullName evidence="6">Methyl-accepting chemotaxis sensory transducer</fullName>
    </submittedName>
</protein>
<dbReference type="GO" id="GO:0016020">
    <property type="term" value="C:membrane"/>
    <property type="evidence" value="ECO:0007669"/>
    <property type="project" value="InterPro"/>
</dbReference>
<dbReference type="eggNOG" id="COG0834">
    <property type="taxonomic scope" value="Bacteria"/>
</dbReference>
<dbReference type="Pfam" id="PF00497">
    <property type="entry name" value="SBP_bac_3"/>
    <property type="match status" value="1"/>
</dbReference>
<evidence type="ECO:0000259" key="5">
    <source>
        <dbReference type="PROSITE" id="PS50111"/>
    </source>
</evidence>
<dbReference type="SMART" id="SM00283">
    <property type="entry name" value="MA"/>
    <property type="match status" value="1"/>
</dbReference>
<dbReference type="Gene3D" id="1.10.287.950">
    <property type="entry name" value="Methyl-accepting chemotaxis protein"/>
    <property type="match status" value="1"/>
</dbReference>
<feature type="coiled-coil region" evidence="3">
    <location>
        <begin position="26"/>
        <end position="85"/>
    </location>
</feature>
<evidence type="ECO:0000256" key="2">
    <source>
        <dbReference type="PROSITE-ProRule" id="PRU00284"/>
    </source>
</evidence>
<dbReference type="Proteomes" id="UP000002030">
    <property type="component" value="Chromosome"/>
</dbReference>
<dbReference type="HOGENOM" id="CLU_440521_0_0_0"/>
<keyword evidence="1 2" id="KW-0807">Transducer</keyword>
<dbReference type="STRING" id="525903.Taci_0133"/>
<dbReference type="SMART" id="SM00062">
    <property type="entry name" value="PBPb"/>
    <property type="match status" value="1"/>
</dbReference>
<dbReference type="KEGG" id="tai:Taci_0133"/>
<dbReference type="CDD" id="cd13530">
    <property type="entry name" value="PBP2_peptides_like"/>
    <property type="match status" value="1"/>
</dbReference>
<dbReference type="Gene3D" id="3.40.190.10">
    <property type="entry name" value="Periplasmic binding protein-like II"/>
    <property type="match status" value="2"/>
</dbReference>
<sequence>MIPGSKEVPGGAASAAEALEHMELGLDDLEGAVEALKGSIGSIEEEASAVARAGAEVNAHARRMTEELMRNASAAREAMEVMERALKIGTAVQEDAQRSRGMLDETNRAVMAMVSSAQGVADSIQRMTKVLQDISEITGHITAIAKQTKLLSLNASIEAERAGEHGKGFGVVAAEVRKLAQRTDEAASKISQLASSSRAIGDEASSSIAQAVGLSTQASERTQATMEALETMFQSILTVAEALRSGAKTASQQSRSASELAEMSQAMAQRTDEQASMLTTVDGKVKENRIVMDLLPQRILDSSRHLESLKGALCGDDHGEPSVASIRQRGEVLMGIEADDFGKFHWWEGRIPKGLDVDLGEAIARELAVPARWVAIPWGNGERGTVTGTWTLGDFDGFHFLCTTVTKLPERLRHVTFSRCYFKSGQSVVVPRASGIRAIGDLKGRRVAVTSGSTSEAAARRHLKESKIVPFPTGVQEANALANGEVDAMVLDRPVAWDHLERHPEWTELGISLSVESFAVTMPKGTSPALKALIDQVVIRERDRLFSKYFANRVRR</sequence>
<dbReference type="OrthoDB" id="2054at2"/>
<dbReference type="SUPFAM" id="SSF53850">
    <property type="entry name" value="Periplasmic binding protein-like II"/>
    <property type="match status" value="1"/>
</dbReference>
<dbReference type="PROSITE" id="PS50111">
    <property type="entry name" value="CHEMOTAXIS_TRANSDUC_2"/>
    <property type="match status" value="1"/>
</dbReference>
<evidence type="ECO:0000256" key="4">
    <source>
        <dbReference type="SAM" id="MobiDB-lite"/>
    </source>
</evidence>
<evidence type="ECO:0000313" key="7">
    <source>
        <dbReference type="Proteomes" id="UP000002030"/>
    </source>
</evidence>
<name>D1B7X0_THEAS</name>
<dbReference type="eggNOG" id="COG0840">
    <property type="taxonomic scope" value="Bacteria"/>
</dbReference>
<dbReference type="AlphaFoldDB" id="D1B7X0"/>
<proteinExistence type="predicted"/>
<dbReference type="SUPFAM" id="SSF58104">
    <property type="entry name" value="Methyl-accepting chemotaxis protein (MCP) signaling domain"/>
    <property type="match status" value="1"/>
</dbReference>
<dbReference type="InterPro" id="IPR004089">
    <property type="entry name" value="MCPsignal_dom"/>
</dbReference>
<reference evidence="6 7" key="1">
    <citation type="journal article" date="2009" name="Stand. Genomic Sci.">
        <title>Complete genome sequence of Thermanaerovibrio acidaminovorans type strain (Su883).</title>
        <authorList>
            <person name="Chovatia M."/>
            <person name="Sikorski J."/>
            <person name="Schroder M."/>
            <person name="Lapidus A."/>
            <person name="Nolan M."/>
            <person name="Tice H."/>
            <person name="Glavina Del Rio T."/>
            <person name="Copeland A."/>
            <person name="Cheng J.F."/>
            <person name="Lucas S."/>
            <person name="Chen F."/>
            <person name="Bruce D."/>
            <person name="Goodwin L."/>
            <person name="Pitluck S."/>
            <person name="Ivanova N."/>
            <person name="Mavromatis K."/>
            <person name="Ovchinnikova G."/>
            <person name="Pati A."/>
            <person name="Chen A."/>
            <person name="Palaniappan K."/>
            <person name="Land M."/>
            <person name="Hauser L."/>
            <person name="Chang Y.J."/>
            <person name="Jeffries C.D."/>
            <person name="Chain P."/>
            <person name="Saunders E."/>
            <person name="Detter J.C."/>
            <person name="Brettin T."/>
            <person name="Rohde M."/>
            <person name="Goker M."/>
            <person name="Spring S."/>
            <person name="Bristow J."/>
            <person name="Markowitz V."/>
            <person name="Hugenholtz P."/>
            <person name="Kyrpides N.C."/>
            <person name="Klenk H.P."/>
            <person name="Eisen J.A."/>
        </authorList>
    </citation>
    <scope>NUCLEOTIDE SEQUENCE [LARGE SCALE GENOMIC DNA]</scope>
    <source>
        <strain evidence="7">ATCC 49978 / DSM 6589 / Su883</strain>
    </source>
</reference>
<dbReference type="EMBL" id="CP001818">
    <property type="protein sequence ID" value="ACZ18373.1"/>
    <property type="molecule type" value="Genomic_DNA"/>
</dbReference>
<accession>D1B7X0</accession>
<evidence type="ECO:0000256" key="1">
    <source>
        <dbReference type="ARBA" id="ARBA00023224"/>
    </source>
</evidence>
<dbReference type="PANTHER" id="PTHR32089">
    <property type="entry name" value="METHYL-ACCEPTING CHEMOTAXIS PROTEIN MCPB"/>
    <property type="match status" value="1"/>
</dbReference>
<feature type="region of interest" description="Disordered" evidence="4">
    <location>
        <begin position="250"/>
        <end position="273"/>
    </location>
</feature>
<keyword evidence="3" id="KW-0175">Coiled coil</keyword>
<gene>
    <name evidence="6" type="ordered locus">Taci_0133</name>
</gene>
<keyword evidence="7" id="KW-1185">Reference proteome</keyword>
<dbReference type="RefSeq" id="WP_012868889.1">
    <property type="nucleotide sequence ID" value="NC_013522.1"/>
</dbReference>